<keyword evidence="2" id="KW-1185">Reference proteome</keyword>
<organism evidence="1 2">
    <name type="scientific">Xylaria grammica</name>
    <dbReference type="NCBI Taxonomy" id="363999"/>
    <lineage>
        <taxon>Eukaryota</taxon>
        <taxon>Fungi</taxon>
        <taxon>Dikarya</taxon>
        <taxon>Ascomycota</taxon>
        <taxon>Pezizomycotina</taxon>
        <taxon>Sordariomycetes</taxon>
        <taxon>Xylariomycetidae</taxon>
        <taxon>Xylariales</taxon>
        <taxon>Xylariaceae</taxon>
        <taxon>Xylaria</taxon>
    </lineage>
</organism>
<dbReference type="STRING" id="363999.A0A439DA32"/>
<dbReference type="InterPro" id="IPR022025">
    <property type="entry name" value="Amidoligase_2"/>
</dbReference>
<accession>A0A439DA32</accession>
<dbReference type="PANTHER" id="PTHR36847">
    <property type="entry name" value="AMIDOLIGASE ENZYME"/>
    <property type="match status" value="1"/>
</dbReference>
<reference evidence="1 2" key="1">
    <citation type="submission" date="2018-12" db="EMBL/GenBank/DDBJ databases">
        <title>Draft genome sequence of Xylaria grammica IHI A82.</title>
        <authorList>
            <person name="Buettner E."/>
            <person name="Kellner H."/>
        </authorList>
    </citation>
    <scope>NUCLEOTIDE SEQUENCE [LARGE SCALE GENOMIC DNA]</scope>
    <source>
        <strain evidence="1 2">IHI A82</strain>
    </source>
</reference>
<protein>
    <recommendedName>
        <fullName evidence="3">Amidoligase enzyme</fullName>
    </recommendedName>
</protein>
<evidence type="ECO:0008006" key="3">
    <source>
        <dbReference type="Google" id="ProtNLM"/>
    </source>
</evidence>
<dbReference type="EMBL" id="RYZI01000085">
    <property type="protein sequence ID" value="RWA11262.1"/>
    <property type="molecule type" value="Genomic_DNA"/>
</dbReference>
<name>A0A439DA32_9PEZI</name>
<comment type="caution">
    <text evidence="1">The sequence shown here is derived from an EMBL/GenBank/DDBJ whole genome shotgun (WGS) entry which is preliminary data.</text>
</comment>
<gene>
    <name evidence="1" type="ORF">EKO27_g3838</name>
</gene>
<dbReference type="PANTHER" id="PTHR36847:SF1">
    <property type="entry name" value="AMIDOLIGASE ENZYME"/>
    <property type="match status" value="1"/>
</dbReference>
<dbReference type="Proteomes" id="UP000286045">
    <property type="component" value="Unassembled WGS sequence"/>
</dbReference>
<dbReference type="Pfam" id="PF12224">
    <property type="entry name" value="Amidoligase_2"/>
    <property type="match status" value="1"/>
</dbReference>
<evidence type="ECO:0000313" key="2">
    <source>
        <dbReference type="Proteomes" id="UP000286045"/>
    </source>
</evidence>
<proteinExistence type="predicted"/>
<sequence>MAAIPKIDDMIEARDDSAGTLTCGVELEFLVPSINYLAKDPDPNIKNQRLYKSRSRDPEDIKTEVREQLLKTLRQLKVIPFRAMDDDDFYPPHDNVVVYDSWRLGRDSTVSMHAGRGLSRGPYDWTNCELTSSVMDSNEYAAKIGDVCRVLKSVRVHLNESTAVHVHVGRGDEPFSLLTVKKFAALYWLTEKAILELHHPSRHDNKYSFRLTKYSTLGSGSSATLSDGVRKLDNGDRMMGDYIPEASLTTLRRAQLRRIWDCSSIEEVAKLMQGGCRKGLKYQAAHKRGSVGFQRFLPAGKTGGNIQTFEWRQMAGSVDANHINQWVKFCIAFTDFCRLSNGPAFKQLVGEIIEKGEELTGIELLEILDVDTQIFKHMLEVWAQNPGFCEDSEGKELFVLGDESYI</sequence>
<evidence type="ECO:0000313" key="1">
    <source>
        <dbReference type="EMBL" id="RWA11262.1"/>
    </source>
</evidence>
<dbReference type="AlphaFoldDB" id="A0A439DA32"/>